<reference evidence="1" key="1">
    <citation type="submission" date="2022-12" db="EMBL/GenBank/DDBJ databases">
        <title>Draft genome assemblies for two species of Escallonia (Escalloniales).</title>
        <authorList>
            <person name="Chanderbali A."/>
            <person name="Dervinis C."/>
            <person name="Anghel I."/>
            <person name="Soltis D."/>
            <person name="Soltis P."/>
            <person name="Zapata F."/>
        </authorList>
    </citation>
    <scope>NUCLEOTIDE SEQUENCE</scope>
    <source>
        <strain evidence="1">UCBG92.1500</strain>
        <tissue evidence="1">Leaf</tissue>
    </source>
</reference>
<comment type="caution">
    <text evidence="1">The sequence shown here is derived from an EMBL/GenBank/DDBJ whole genome shotgun (WGS) entry which is preliminary data.</text>
</comment>
<keyword evidence="2" id="KW-1185">Reference proteome</keyword>
<dbReference type="AlphaFoldDB" id="A0AA88U857"/>
<gene>
    <name evidence="1" type="ORF">RJ640_006936</name>
</gene>
<protein>
    <submittedName>
        <fullName evidence="1">Uncharacterized protein</fullName>
    </submittedName>
</protein>
<proteinExistence type="predicted"/>
<name>A0AA88U857_9ASTE</name>
<dbReference type="EMBL" id="JAVXUO010003222">
    <property type="protein sequence ID" value="KAK2965417.1"/>
    <property type="molecule type" value="Genomic_DNA"/>
</dbReference>
<evidence type="ECO:0000313" key="1">
    <source>
        <dbReference type="EMBL" id="KAK2965417.1"/>
    </source>
</evidence>
<dbReference type="Proteomes" id="UP001187471">
    <property type="component" value="Unassembled WGS sequence"/>
</dbReference>
<sequence>MENGRLVTWVREKIHGRAESGEASWIEEIVDPTMGSEYDVGRMEVLVKVALQCAEEDKDARPSMSQVVDMLLRPQEED</sequence>
<organism evidence="1 2">
    <name type="scientific">Escallonia rubra</name>
    <dbReference type="NCBI Taxonomy" id="112253"/>
    <lineage>
        <taxon>Eukaryota</taxon>
        <taxon>Viridiplantae</taxon>
        <taxon>Streptophyta</taxon>
        <taxon>Embryophyta</taxon>
        <taxon>Tracheophyta</taxon>
        <taxon>Spermatophyta</taxon>
        <taxon>Magnoliopsida</taxon>
        <taxon>eudicotyledons</taxon>
        <taxon>Gunneridae</taxon>
        <taxon>Pentapetalae</taxon>
        <taxon>asterids</taxon>
        <taxon>campanulids</taxon>
        <taxon>Escalloniales</taxon>
        <taxon>Escalloniaceae</taxon>
        <taxon>Escallonia</taxon>
    </lineage>
</organism>
<dbReference type="Gene3D" id="1.10.510.10">
    <property type="entry name" value="Transferase(Phosphotransferase) domain 1"/>
    <property type="match status" value="1"/>
</dbReference>
<evidence type="ECO:0000313" key="2">
    <source>
        <dbReference type="Proteomes" id="UP001187471"/>
    </source>
</evidence>
<accession>A0AA88U857</accession>